<accession>A0A256FC28</accession>
<reference evidence="3 4" key="1">
    <citation type="submission" date="2017-07" db="EMBL/GenBank/DDBJ databases">
        <title>Phylogenetic study on the rhizospheric bacterium Ochrobactrum sp. A44.</title>
        <authorList>
            <person name="Krzyzanowska D.M."/>
            <person name="Ossowicki A."/>
            <person name="Rajewska M."/>
            <person name="Maciag T."/>
            <person name="Kaczynski Z."/>
            <person name="Czerwicka M."/>
            <person name="Jafra S."/>
        </authorList>
    </citation>
    <scope>NUCLEOTIDE SEQUENCE [LARGE SCALE GENOMIC DNA]</scope>
    <source>
        <strain evidence="3 4">DSM 7216</strain>
    </source>
</reference>
<name>A0A256FC28_9HYPH</name>
<proteinExistence type="predicted"/>
<feature type="domain" description="Acyltransferase 3" evidence="2">
    <location>
        <begin position="10"/>
        <end position="348"/>
    </location>
</feature>
<feature type="transmembrane region" description="Helical" evidence="1">
    <location>
        <begin position="328"/>
        <end position="351"/>
    </location>
</feature>
<evidence type="ECO:0000256" key="1">
    <source>
        <dbReference type="SAM" id="Phobius"/>
    </source>
</evidence>
<evidence type="ECO:0000259" key="2">
    <source>
        <dbReference type="Pfam" id="PF01757"/>
    </source>
</evidence>
<evidence type="ECO:0000313" key="4">
    <source>
        <dbReference type="Proteomes" id="UP000215590"/>
    </source>
</evidence>
<keyword evidence="1" id="KW-0812">Transmembrane</keyword>
<feature type="transmembrane region" description="Helical" evidence="1">
    <location>
        <begin position="248"/>
        <end position="266"/>
    </location>
</feature>
<comment type="caution">
    <text evidence="3">The sequence shown here is derived from an EMBL/GenBank/DDBJ whole genome shotgun (WGS) entry which is preliminary data.</text>
</comment>
<dbReference type="PANTHER" id="PTHR23028">
    <property type="entry name" value="ACETYLTRANSFERASE"/>
    <property type="match status" value="1"/>
</dbReference>
<keyword evidence="4" id="KW-1185">Reference proteome</keyword>
<keyword evidence="1" id="KW-1133">Transmembrane helix</keyword>
<keyword evidence="1" id="KW-0472">Membrane</keyword>
<feature type="transmembrane region" description="Helical" evidence="1">
    <location>
        <begin position="224"/>
        <end position="242"/>
    </location>
</feature>
<protein>
    <submittedName>
        <fullName evidence="3">Acyltransferase family protein</fullName>
    </submittedName>
</protein>
<feature type="transmembrane region" description="Helical" evidence="1">
    <location>
        <begin position="278"/>
        <end position="300"/>
    </location>
</feature>
<dbReference type="InterPro" id="IPR002656">
    <property type="entry name" value="Acyl_transf_3_dom"/>
</dbReference>
<keyword evidence="3" id="KW-0012">Acyltransferase</keyword>
<dbReference type="GO" id="GO:0016747">
    <property type="term" value="F:acyltransferase activity, transferring groups other than amino-acyl groups"/>
    <property type="evidence" value="ECO:0007669"/>
    <property type="project" value="InterPro"/>
</dbReference>
<sequence>MAPKPKLMALESLRGFAALAVVLHHFDYGSILTENSFTRHSYLMVDFFFVLSGYVIALNYANRLSSAGDVRRFQTRRFWRLYPLHLFTLLLFIGIECMKFVFEKNTSIVANTAAFSTNDGYALLANLLLLQGVTLRETTFNAPSWSISVEFWTYLLFALVVVRFGFRTVWCVAIIITAGFALIVLEKGHLETEPIVAIIRCIYAFFLGAWASNCSVRLSQSINTSITATALILIVVGVSVFGGSRVEILFPVIFAGTIVAIANLNEHERLRRSLEWKGFVWLGTISYSVYLTHAIVGWVVTQILRFGLKMPTKVHADGTITLALENGIGTSITVLAVILVLAFSALTYRFIETPFRNGWPFGRLLSSTAKNKT</sequence>
<dbReference type="PANTHER" id="PTHR23028:SF131">
    <property type="entry name" value="BLR2367 PROTEIN"/>
    <property type="match status" value="1"/>
</dbReference>
<keyword evidence="3" id="KW-0808">Transferase</keyword>
<dbReference type="Proteomes" id="UP000215590">
    <property type="component" value="Unassembled WGS sequence"/>
</dbReference>
<gene>
    <name evidence="3" type="ORF">CEV31_3634</name>
</gene>
<dbReference type="EMBL" id="NNRJ01000057">
    <property type="protein sequence ID" value="OYR12226.1"/>
    <property type="molecule type" value="Genomic_DNA"/>
</dbReference>
<feature type="transmembrane region" description="Helical" evidence="1">
    <location>
        <begin position="151"/>
        <end position="183"/>
    </location>
</feature>
<feature type="transmembrane region" description="Helical" evidence="1">
    <location>
        <begin position="195"/>
        <end position="212"/>
    </location>
</feature>
<dbReference type="InterPro" id="IPR050879">
    <property type="entry name" value="Acyltransferase_3"/>
</dbReference>
<organism evidence="3 4">
    <name type="scientific">Brucella thiophenivorans</name>
    <dbReference type="NCBI Taxonomy" id="571255"/>
    <lineage>
        <taxon>Bacteria</taxon>
        <taxon>Pseudomonadati</taxon>
        <taxon>Pseudomonadota</taxon>
        <taxon>Alphaproteobacteria</taxon>
        <taxon>Hyphomicrobiales</taxon>
        <taxon>Brucellaceae</taxon>
        <taxon>Brucella/Ochrobactrum group</taxon>
        <taxon>Brucella</taxon>
    </lineage>
</organism>
<dbReference type="RefSeq" id="WP_094509207.1">
    <property type="nucleotide sequence ID" value="NZ_JBHEEK010000022.1"/>
</dbReference>
<dbReference type="OrthoDB" id="9796461at2"/>
<dbReference type="GO" id="GO:0000271">
    <property type="term" value="P:polysaccharide biosynthetic process"/>
    <property type="evidence" value="ECO:0007669"/>
    <property type="project" value="TreeGrafter"/>
</dbReference>
<feature type="transmembrane region" description="Helical" evidence="1">
    <location>
        <begin position="7"/>
        <end position="26"/>
    </location>
</feature>
<dbReference type="AlphaFoldDB" id="A0A256FC28"/>
<dbReference type="Pfam" id="PF01757">
    <property type="entry name" value="Acyl_transf_3"/>
    <property type="match status" value="1"/>
</dbReference>
<feature type="transmembrane region" description="Helical" evidence="1">
    <location>
        <begin position="82"/>
        <end position="102"/>
    </location>
</feature>
<evidence type="ECO:0000313" key="3">
    <source>
        <dbReference type="EMBL" id="OYR12226.1"/>
    </source>
</evidence>
<feature type="transmembrane region" description="Helical" evidence="1">
    <location>
        <begin position="41"/>
        <end position="61"/>
    </location>
</feature>
<dbReference type="GO" id="GO:0016020">
    <property type="term" value="C:membrane"/>
    <property type="evidence" value="ECO:0007669"/>
    <property type="project" value="TreeGrafter"/>
</dbReference>